<reference evidence="2 3" key="1">
    <citation type="journal article" date="2016" name="Front. Microbiol.">
        <title>Genomic Resource of Rice Seed Associated Bacteria.</title>
        <authorList>
            <person name="Midha S."/>
            <person name="Bansal K."/>
            <person name="Sharma S."/>
            <person name="Kumar N."/>
            <person name="Patil P.P."/>
            <person name="Chaudhry V."/>
            <person name="Patil P.B."/>
        </authorList>
    </citation>
    <scope>NUCLEOTIDE SEQUENCE [LARGE SCALE GENOMIC DNA]</scope>
    <source>
        <strain evidence="2 3">RSA13</strain>
    </source>
</reference>
<dbReference type="Proteomes" id="UP000072520">
    <property type="component" value="Unassembled WGS sequence"/>
</dbReference>
<dbReference type="InterPro" id="IPR007138">
    <property type="entry name" value="ABM_dom"/>
</dbReference>
<dbReference type="PROSITE" id="PS51725">
    <property type="entry name" value="ABM"/>
    <property type="match status" value="1"/>
</dbReference>
<dbReference type="InterPro" id="IPR011008">
    <property type="entry name" value="Dimeric_a/b-barrel"/>
</dbReference>
<evidence type="ECO:0000259" key="1">
    <source>
        <dbReference type="PROSITE" id="PS51725"/>
    </source>
</evidence>
<dbReference type="AlphaFoldDB" id="A0AB34VE87"/>
<proteinExistence type="predicted"/>
<keyword evidence="2" id="KW-0560">Oxidoreductase</keyword>
<gene>
    <name evidence="2" type="ORF">RSA13_11430</name>
</gene>
<dbReference type="RefSeq" id="WP_006118272.1">
    <property type="nucleotide sequence ID" value="NZ_CP046585.1"/>
</dbReference>
<evidence type="ECO:0000313" key="2">
    <source>
        <dbReference type="EMBL" id="KTS97339.1"/>
    </source>
</evidence>
<name>A0AB34VE87_9GAMM</name>
<keyword evidence="2" id="KW-0503">Monooxygenase</keyword>
<organism evidence="2 3">
    <name type="scientific">Pantoea stewartii</name>
    <dbReference type="NCBI Taxonomy" id="66269"/>
    <lineage>
        <taxon>Bacteria</taxon>
        <taxon>Pseudomonadati</taxon>
        <taxon>Pseudomonadota</taxon>
        <taxon>Gammaproteobacteria</taxon>
        <taxon>Enterobacterales</taxon>
        <taxon>Erwiniaceae</taxon>
        <taxon>Pantoea</taxon>
    </lineage>
</organism>
<dbReference type="GeneID" id="61252626"/>
<dbReference type="PANTHER" id="PTHR37811:SF2">
    <property type="entry name" value="ABM DOMAIN-CONTAINING PROTEIN"/>
    <property type="match status" value="1"/>
</dbReference>
<dbReference type="EMBL" id="LDSI01000015">
    <property type="protein sequence ID" value="KTS97339.1"/>
    <property type="molecule type" value="Genomic_DNA"/>
</dbReference>
<dbReference type="GO" id="GO:0004497">
    <property type="term" value="F:monooxygenase activity"/>
    <property type="evidence" value="ECO:0007669"/>
    <property type="project" value="UniProtKB-KW"/>
</dbReference>
<accession>A0AB34VE87</accession>
<feature type="domain" description="ABM" evidence="1">
    <location>
        <begin position="2"/>
        <end position="94"/>
    </location>
</feature>
<evidence type="ECO:0000313" key="3">
    <source>
        <dbReference type="Proteomes" id="UP000072520"/>
    </source>
</evidence>
<dbReference type="Pfam" id="PF03992">
    <property type="entry name" value="ABM"/>
    <property type="match status" value="1"/>
</dbReference>
<dbReference type="PANTHER" id="PTHR37811">
    <property type="entry name" value="BLL5343 PROTEIN"/>
    <property type="match status" value="1"/>
</dbReference>
<dbReference type="InterPro" id="IPR052936">
    <property type="entry name" value="Jasmonate_Hydroxylase-like"/>
</dbReference>
<sequence>MIAVLFEAEALPAAQQRYIELAAELRPELDRIPGFIAIERFQSLSEPGKILSLSWWEDERAVRHWRENSLHQSAQREGQNTIFSHYRLRVAKVMRDYAGPEENTRHV</sequence>
<dbReference type="Gene3D" id="3.30.70.100">
    <property type="match status" value="1"/>
</dbReference>
<comment type="caution">
    <text evidence="2">The sequence shown here is derived from an EMBL/GenBank/DDBJ whole genome shotgun (WGS) entry which is preliminary data.</text>
</comment>
<dbReference type="SUPFAM" id="SSF54909">
    <property type="entry name" value="Dimeric alpha+beta barrel"/>
    <property type="match status" value="1"/>
</dbReference>
<protein>
    <submittedName>
        <fullName evidence="2">Antibiotic biosynthesis monooxygenase</fullName>
    </submittedName>
</protein>